<keyword evidence="2" id="KW-0472">Membrane</keyword>
<evidence type="ECO:0000313" key="3">
    <source>
        <dbReference type="EMBL" id="AZN29974.1"/>
    </source>
</evidence>
<evidence type="ECO:0000313" key="4">
    <source>
        <dbReference type="Proteomes" id="UP000270021"/>
    </source>
</evidence>
<feature type="compositionally biased region" description="Low complexity" evidence="1">
    <location>
        <begin position="93"/>
        <end position="121"/>
    </location>
</feature>
<sequence>MKDSQDRGGGRRGRPPASEQRPRSTKQPRPTIPGTLPRGDAPARRPARADAGASEPQKRPQRSKDGRAAGAEPGTPRRSASARRDGARDRRAASGTRSSKGRESGSTSTSRTTKAKVASSTPPLFGAAGSRRRRGIILVAVSLVIIAATIAVAIFLRGQLAEREERIIAQEQDTSYEIIPCEPSMLDIVLNQTGTIAGYPVTFGLSVTNTSDQSCSLDAGSEHLVLEVSSGNDQIWSSAHCPAGAGSRLYVFGPDVSSQINVEWSGGRSTPSCDAGLPAPRPGTYVVQGSVDGVGFPALTQSFVLTGADGAVPASEPAAEPTE</sequence>
<dbReference type="AlphaFoldDB" id="A0A3Q8WTI9"/>
<dbReference type="OrthoDB" id="5189092at2"/>
<feature type="compositionally biased region" description="Basic and acidic residues" evidence="1">
    <location>
        <begin position="82"/>
        <end position="92"/>
    </location>
</feature>
<dbReference type="KEGG" id="fsl:EJO69_06365"/>
<dbReference type="Proteomes" id="UP000270021">
    <property type="component" value="Chromosome"/>
</dbReference>
<keyword evidence="4" id="KW-1185">Reference proteome</keyword>
<evidence type="ECO:0000256" key="2">
    <source>
        <dbReference type="SAM" id="Phobius"/>
    </source>
</evidence>
<feature type="region of interest" description="Disordered" evidence="1">
    <location>
        <begin position="1"/>
        <end position="126"/>
    </location>
</feature>
<proteinExistence type="predicted"/>
<feature type="compositionally biased region" description="Basic and acidic residues" evidence="1">
    <location>
        <begin position="56"/>
        <end position="67"/>
    </location>
</feature>
<name>A0A3Q8WTI9_9ACTO</name>
<accession>A0A3Q8WTI9</accession>
<protein>
    <recommendedName>
        <fullName evidence="5">DUF4232 domain-containing protein</fullName>
    </recommendedName>
</protein>
<dbReference type="RefSeq" id="WP_126040318.1">
    <property type="nucleotide sequence ID" value="NZ_CP034438.1"/>
</dbReference>
<keyword evidence="2" id="KW-1133">Transmembrane helix</keyword>
<evidence type="ECO:0008006" key="5">
    <source>
        <dbReference type="Google" id="ProtNLM"/>
    </source>
</evidence>
<organism evidence="3 4">
    <name type="scientific">Flaviflexus salsibiostraticola</name>
    <dbReference type="NCBI Taxonomy" id="1282737"/>
    <lineage>
        <taxon>Bacteria</taxon>
        <taxon>Bacillati</taxon>
        <taxon>Actinomycetota</taxon>
        <taxon>Actinomycetes</taxon>
        <taxon>Actinomycetales</taxon>
        <taxon>Actinomycetaceae</taxon>
        <taxon>Flaviflexus</taxon>
    </lineage>
</organism>
<gene>
    <name evidence="3" type="ORF">EJO69_06365</name>
</gene>
<reference evidence="3 4" key="1">
    <citation type="submission" date="2018-12" db="EMBL/GenBank/DDBJ databases">
        <title>Complete genome sequence of Flaviflexus salsibiostraticola KCTC 33148.</title>
        <authorList>
            <person name="Bae J.-W."/>
        </authorList>
    </citation>
    <scope>NUCLEOTIDE SEQUENCE [LARGE SCALE GENOMIC DNA]</scope>
    <source>
        <strain evidence="3 4">KCTC 33148</strain>
    </source>
</reference>
<feature type="transmembrane region" description="Helical" evidence="2">
    <location>
        <begin position="136"/>
        <end position="156"/>
    </location>
</feature>
<dbReference type="EMBL" id="CP034438">
    <property type="protein sequence ID" value="AZN29974.1"/>
    <property type="molecule type" value="Genomic_DNA"/>
</dbReference>
<keyword evidence="2" id="KW-0812">Transmembrane</keyword>
<evidence type="ECO:0000256" key="1">
    <source>
        <dbReference type="SAM" id="MobiDB-lite"/>
    </source>
</evidence>